<protein>
    <submittedName>
        <fullName evidence="2">J domain-containing protein</fullName>
    </submittedName>
</protein>
<reference evidence="2 3" key="1">
    <citation type="submission" date="2019-06" db="EMBL/GenBank/DDBJ databases">
        <title>Sulfurimonas gotlandica sp. nov., a chemoautotrophic and psychrotolerant epsilonproteobacterium isolated from a pelagic redoxcline, and an emended description of the genus Sulfurimonas.</title>
        <authorList>
            <person name="Wang S."/>
            <person name="Jiang L."/>
            <person name="Shao Z."/>
        </authorList>
    </citation>
    <scope>NUCLEOTIDE SEQUENCE [LARGE SCALE GENOMIC DNA]</scope>
    <source>
        <strain evidence="2 3">B2</strain>
    </source>
</reference>
<dbReference type="SUPFAM" id="SSF46565">
    <property type="entry name" value="Chaperone J-domain"/>
    <property type="match status" value="1"/>
</dbReference>
<dbReference type="AlphaFoldDB" id="A0A7M1AXC6"/>
<dbReference type="InterPro" id="IPR036869">
    <property type="entry name" value="J_dom_sf"/>
</dbReference>
<feature type="domain" description="J" evidence="1">
    <location>
        <begin position="109"/>
        <end position="162"/>
    </location>
</feature>
<dbReference type="EMBL" id="CP041165">
    <property type="protein sequence ID" value="QOP41022.1"/>
    <property type="molecule type" value="Genomic_DNA"/>
</dbReference>
<dbReference type="InterPro" id="IPR001623">
    <property type="entry name" value="DnaJ_domain"/>
</dbReference>
<evidence type="ECO:0000259" key="1">
    <source>
        <dbReference type="PROSITE" id="PS50076"/>
    </source>
</evidence>
<gene>
    <name evidence="2" type="ORF">FJR03_04385</name>
</gene>
<evidence type="ECO:0000313" key="3">
    <source>
        <dbReference type="Proteomes" id="UP000593910"/>
    </source>
</evidence>
<keyword evidence="3" id="KW-1185">Reference proteome</keyword>
<proteinExistence type="predicted"/>
<evidence type="ECO:0000313" key="2">
    <source>
        <dbReference type="EMBL" id="QOP41022.1"/>
    </source>
</evidence>
<dbReference type="Gene3D" id="1.10.287.110">
    <property type="entry name" value="DnaJ domain"/>
    <property type="match status" value="1"/>
</dbReference>
<dbReference type="RefSeq" id="WP_193114441.1">
    <property type="nucleotide sequence ID" value="NZ_CP041165.1"/>
</dbReference>
<dbReference type="KEGG" id="smax:FJR03_04385"/>
<name>A0A7M1AXC6_9BACT</name>
<dbReference type="PROSITE" id="PS50076">
    <property type="entry name" value="DNAJ_2"/>
    <property type="match status" value="1"/>
</dbReference>
<accession>A0A7M1AXC6</accession>
<organism evidence="2 3">
    <name type="scientific">Sulfurimonas marina</name>
    <dbReference type="NCBI Taxonomy" id="2590551"/>
    <lineage>
        <taxon>Bacteria</taxon>
        <taxon>Pseudomonadati</taxon>
        <taxon>Campylobacterota</taxon>
        <taxon>Epsilonproteobacteria</taxon>
        <taxon>Campylobacterales</taxon>
        <taxon>Sulfurimonadaceae</taxon>
        <taxon>Sulfurimonas</taxon>
    </lineage>
</organism>
<sequence>MEERFIIFNGSLGVHDFVTIGEMKVENEKTIAWLEEPYEMVGPFDLNKLRTGEEFNFAACVVMSQQKWKKERIFLQKEALKRQQKAQQEHYEDIRRYNRKKQYLNDEKKHREVLCLPLEGVLEAVEIKAAYRRLIKTEHPDVGGSHEKFIEITAARDALLKK</sequence>
<dbReference type="CDD" id="cd06257">
    <property type="entry name" value="DnaJ"/>
    <property type="match status" value="1"/>
</dbReference>
<dbReference type="SMART" id="SM00271">
    <property type="entry name" value="DnaJ"/>
    <property type="match status" value="1"/>
</dbReference>
<dbReference type="Proteomes" id="UP000593910">
    <property type="component" value="Chromosome"/>
</dbReference>